<dbReference type="EMBL" id="AJDQ01000012">
    <property type="protein sequence ID" value="EOI53408.1"/>
    <property type="molecule type" value="Genomic_DNA"/>
</dbReference>
<dbReference type="HOGENOM" id="CLU_2787405_0_0_9"/>
<organism evidence="1 3">
    <name type="scientific">Enterococcus gilvus ATCC BAA-350</name>
    <dbReference type="NCBI Taxonomy" id="1158614"/>
    <lineage>
        <taxon>Bacteria</taxon>
        <taxon>Bacillati</taxon>
        <taxon>Bacillota</taxon>
        <taxon>Bacilli</taxon>
        <taxon>Lactobacillales</taxon>
        <taxon>Enterococcaceae</taxon>
        <taxon>Enterococcus</taxon>
    </lineage>
</organism>
<evidence type="ECO:0000313" key="4">
    <source>
        <dbReference type="Proteomes" id="UP000014160"/>
    </source>
</evidence>
<keyword evidence="4" id="KW-1185">Reference proteome</keyword>
<gene>
    <name evidence="2" type="ORF">I592_00602</name>
    <name evidence="1" type="ORF">UKC_03360</name>
</gene>
<proteinExistence type="predicted"/>
<dbReference type="RefSeq" id="WP_010781704.1">
    <property type="nucleotide sequence ID" value="NZ_ASWH01000001.1"/>
</dbReference>
<evidence type="ECO:0000313" key="1">
    <source>
        <dbReference type="EMBL" id="EOI53408.1"/>
    </source>
</evidence>
<evidence type="ECO:0000313" key="2">
    <source>
        <dbReference type="EMBL" id="EOW81317.1"/>
    </source>
</evidence>
<evidence type="ECO:0000313" key="3">
    <source>
        <dbReference type="Proteomes" id="UP000013750"/>
    </source>
</evidence>
<dbReference type="Proteomes" id="UP000013750">
    <property type="component" value="Unassembled WGS sequence"/>
</dbReference>
<reference evidence="1 3" key="1">
    <citation type="submission" date="2013-02" db="EMBL/GenBank/DDBJ databases">
        <title>The Genome Sequence of Enterococcus gilvus ATCC BAA-350.</title>
        <authorList>
            <consortium name="The Broad Institute Genome Sequencing Platform"/>
            <consortium name="The Broad Institute Genome Sequencing Center for Infectious Disease"/>
            <person name="Earl A.M."/>
            <person name="Gilmore M.S."/>
            <person name="Lebreton F."/>
            <person name="Walker B."/>
            <person name="Young S.K."/>
            <person name="Zeng Q."/>
            <person name="Gargeya S."/>
            <person name="Fitzgerald M."/>
            <person name="Haas B."/>
            <person name="Abouelleil A."/>
            <person name="Alvarado L."/>
            <person name="Arachchi H.M."/>
            <person name="Berlin A.M."/>
            <person name="Chapman S.B."/>
            <person name="Dewar J."/>
            <person name="Goldberg J."/>
            <person name="Griggs A."/>
            <person name="Gujja S."/>
            <person name="Hansen M."/>
            <person name="Howarth C."/>
            <person name="Imamovic A."/>
            <person name="Larimer J."/>
            <person name="McCowan C."/>
            <person name="Murphy C."/>
            <person name="Neiman D."/>
            <person name="Pearson M."/>
            <person name="Priest M."/>
            <person name="Roberts A."/>
            <person name="Saif S."/>
            <person name="Shea T."/>
            <person name="Sisk P."/>
            <person name="Sykes S."/>
            <person name="Wortman J."/>
            <person name="Nusbaum C."/>
            <person name="Birren B."/>
        </authorList>
    </citation>
    <scope>NUCLEOTIDE SEQUENCE [LARGE SCALE GENOMIC DNA]</scope>
    <source>
        <strain evidence="1 3">ATCC BAA-350</strain>
    </source>
</reference>
<sequence length="68" mass="7899">MGLTVFKMEFYHFDNTSITMMKNSKFLYSVEIVDDNGRYEFSNGLTFKEAKAIVDSEIQTFADKLKVN</sequence>
<dbReference type="AlphaFoldDB" id="R2XFP4"/>
<accession>R2XFP4</accession>
<protein>
    <submittedName>
        <fullName evidence="1">Uncharacterized protein</fullName>
    </submittedName>
</protein>
<dbReference type="PATRIC" id="fig|1158614.3.peg.3334"/>
<dbReference type="EMBL" id="ASWH01000001">
    <property type="protein sequence ID" value="EOW81317.1"/>
    <property type="molecule type" value="Genomic_DNA"/>
</dbReference>
<dbReference type="Proteomes" id="UP000014160">
    <property type="component" value="Unassembled WGS sequence"/>
</dbReference>
<comment type="caution">
    <text evidence="1">The sequence shown here is derived from an EMBL/GenBank/DDBJ whole genome shotgun (WGS) entry which is preliminary data.</text>
</comment>
<reference evidence="2 4" key="2">
    <citation type="submission" date="2013-03" db="EMBL/GenBank/DDBJ databases">
        <title>The Genome Sequence of Enterococcus gilvus ATCC BAA-350 (PacBio/Illumina hybrid assembly).</title>
        <authorList>
            <consortium name="The Broad Institute Genomics Platform"/>
            <consortium name="The Broad Institute Genome Sequencing Center for Infectious Disease"/>
            <person name="Earl A."/>
            <person name="Russ C."/>
            <person name="Gilmore M."/>
            <person name="Surin D."/>
            <person name="Walker B."/>
            <person name="Young S."/>
            <person name="Zeng Q."/>
            <person name="Gargeya S."/>
            <person name="Fitzgerald M."/>
            <person name="Haas B."/>
            <person name="Abouelleil A."/>
            <person name="Allen A.W."/>
            <person name="Alvarado L."/>
            <person name="Arachchi H.M."/>
            <person name="Berlin A.M."/>
            <person name="Chapman S.B."/>
            <person name="Gainer-Dewar J."/>
            <person name="Goldberg J."/>
            <person name="Griggs A."/>
            <person name="Gujja S."/>
            <person name="Hansen M."/>
            <person name="Howarth C."/>
            <person name="Imamovic A."/>
            <person name="Ireland A."/>
            <person name="Larimer J."/>
            <person name="McCowan C."/>
            <person name="Murphy C."/>
            <person name="Pearson M."/>
            <person name="Poon T.W."/>
            <person name="Priest M."/>
            <person name="Roberts A."/>
            <person name="Saif S."/>
            <person name="Shea T."/>
            <person name="Sisk P."/>
            <person name="Sykes S."/>
            <person name="Wortman J."/>
            <person name="Nusbaum C."/>
            <person name="Birren B."/>
        </authorList>
    </citation>
    <scope>NUCLEOTIDE SEQUENCE [LARGE SCALE GENOMIC DNA]</scope>
    <source>
        <strain evidence="2 4">ATCC BAA-350</strain>
    </source>
</reference>
<name>R2XFP4_9ENTE</name>